<organism evidence="1 2">
    <name type="scientific">Prevotella aff. ruminicola Tc2-24</name>
    <dbReference type="NCBI Taxonomy" id="81582"/>
    <lineage>
        <taxon>Bacteria</taxon>
        <taxon>Pseudomonadati</taxon>
        <taxon>Bacteroidota</taxon>
        <taxon>Bacteroidia</taxon>
        <taxon>Bacteroidales</taxon>
        <taxon>Prevotellaceae</taxon>
        <taxon>Prevotella</taxon>
    </lineage>
</organism>
<dbReference type="RefSeq" id="WP_091914367.1">
    <property type="nucleotide sequence ID" value="NZ_FOIQ01000001.1"/>
</dbReference>
<evidence type="ECO:0000313" key="2">
    <source>
        <dbReference type="Proteomes" id="UP000199373"/>
    </source>
</evidence>
<dbReference type="InterPro" id="IPR036736">
    <property type="entry name" value="ACP-like_sf"/>
</dbReference>
<keyword evidence="2" id="KW-1185">Reference proteome</keyword>
<evidence type="ECO:0008006" key="3">
    <source>
        <dbReference type="Google" id="ProtNLM"/>
    </source>
</evidence>
<name>A0A1I0M868_9BACT</name>
<dbReference type="SUPFAM" id="SSF47336">
    <property type="entry name" value="ACP-like"/>
    <property type="match status" value="1"/>
</dbReference>
<evidence type="ECO:0000313" key="1">
    <source>
        <dbReference type="EMBL" id="SEV84308.1"/>
    </source>
</evidence>
<dbReference type="Proteomes" id="UP000199373">
    <property type="component" value="Unassembled WGS sequence"/>
</dbReference>
<protein>
    <recommendedName>
        <fullName evidence="3">Acyl carrier protein</fullName>
    </recommendedName>
</protein>
<dbReference type="Gene3D" id="1.10.1200.10">
    <property type="entry name" value="ACP-like"/>
    <property type="match status" value="1"/>
</dbReference>
<dbReference type="AlphaFoldDB" id="A0A1I0M868"/>
<sequence length="79" mass="9163">MENLEKYNQAFIEVFGAKAEELNDSYSKETVAEWDSVHQLSLISQMEDAFDIMFDPEDIMEMTSYANGKALLQKYEVEL</sequence>
<reference evidence="1 2" key="1">
    <citation type="submission" date="2016-10" db="EMBL/GenBank/DDBJ databases">
        <authorList>
            <person name="de Groot N.N."/>
        </authorList>
    </citation>
    <scope>NUCLEOTIDE SEQUENCE [LARGE SCALE GENOMIC DNA]</scope>
    <source>
        <strain evidence="1 2">TC2-24</strain>
    </source>
</reference>
<accession>A0A1I0M868</accession>
<gene>
    <name evidence="1" type="ORF">SAMN04487850_0402</name>
</gene>
<dbReference type="EMBL" id="FOIQ01000001">
    <property type="protein sequence ID" value="SEV84308.1"/>
    <property type="molecule type" value="Genomic_DNA"/>
</dbReference>
<proteinExistence type="predicted"/>